<name>A0A1J5RZA8_9ZZZZ</name>
<dbReference type="Pfam" id="PF00535">
    <property type="entry name" value="Glycos_transf_2"/>
    <property type="match status" value="1"/>
</dbReference>
<dbReference type="EC" id="2.4.-.-" evidence="2"/>
<evidence type="ECO:0000313" key="2">
    <source>
        <dbReference type="EMBL" id="OIQ94851.1"/>
    </source>
</evidence>
<dbReference type="Gene3D" id="3.90.550.10">
    <property type="entry name" value="Spore Coat Polysaccharide Biosynthesis Protein SpsA, Chain A"/>
    <property type="match status" value="1"/>
</dbReference>
<dbReference type="InterPro" id="IPR029044">
    <property type="entry name" value="Nucleotide-diphossugar_trans"/>
</dbReference>
<dbReference type="PANTHER" id="PTHR43685">
    <property type="entry name" value="GLYCOSYLTRANSFERASE"/>
    <property type="match status" value="1"/>
</dbReference>
<dbReference type="GO" id="GO:0016757">
    <property type="term" value="F:glycosyltransferase activity"/>
    <property type="evidence" value="ECO:0007669"/>
    <property type="project" value="UniProtKB-KW"/>
</dbReference>
<dbReference type="CDD" id="cd00761">
    <property type="entry name" value="Glyco_tranf_GTA_type"/>
    <property type="match status" value="1"/>
</dbReference>
<dbReference type="SUPFAM" id="SSF53448">
    <property type="entry name" value="Nucleotide-diphospho-sugar transferases"/>
    <property type="match status" value="1"/>
</dbReference>
<proteinExistence type="predicted"/>
<reference evidence="2" key="1">
    <citation type="submission" date="2016-10" db="EMBL/GenBank/DDBJ databases">
        <title>Sequence of Gallionella enrichment culture.</title>
        <authorList>
            <person name="Poehlein A."/>
            <person name="Muehling M."/>
            <person name="Daniel R."/>
        </authorList>
    </citation>
    <scope>NUCLEOTIDE SEQUENCE</scope>
</reference>
<accession>A0A1J5RZA8</accession>
<dbReference type="EMBL" id="MLJW01000178">
    <property type="protein sequence ID" value="OIQ94851.1"/>
    <property type="molecule type" value="Genomic_DNA"/>
</dbReference>
<keyword evidence="2" id="KW-0328">Glycosyltransferase</keyword>
<evidence type="ECO:0000259" key="1">
    <source>
        <dbReference type="Pfam" id="PF00535"/>
    </source>
</evidence>
<feature type="domain" description="Glycosyltransferase 2-like" evidence="1">
    <location>
        <begin position="6"/>
        <end position="134"/>
    </location>
</feature>
<comment type="caution">
    <text evidence="2">The sequence shown here is derived from an EMBL/GenBank/DDBJ whole genome shotgun (WGS) entry which is preliminary data.</text>
</comment>
<keyword evidence="2" id="KW-0808">Transferase</keyword>
<dbReference type="AlphaFoldDB" id="A0A1J5RZA8"/>
<dbReference type="InterPro" id="IPR001173">
    <property type="entry name" value="Glyco_trans_2-like"/>
</dbReference>
<sequence>MAYFDILLPVKNGAAYLAEALASIRAQTFTDWRLLVLDHGSTDRTLDIAQAHALEDARIRIHSLPDARGLSGLLNAGLDLCDAKYVVRHDADDIALPERLRHAQAGFAAHPAMVAIGGQLTNFDDRGRTLRQHPLPTEPGRIAAAMLFCNPVAHPTVAMRLDRLQALGARYGVEFGAGQPARPAPEFGNLVEDYFLFGQLALLGLVANLPQRLIRYRVHPGGVGRQKFAAQMAASQNVSLHLAERLRCMAGTARFDPTPFCNHGGILFDLGEERTDFSAEFEAVRTALQRMDANPAQVRRELRYRQILANRSRPVMLARYALFRSLHRPMMNEETTIKLHLLGRKGPQAQRIPAPAAV</sequence>
<protein>
    <submittedName>
        <fullName evidence="2">Putative glycosyltransferase EpsE</fullName>
        <ecNumber evidence="2">2.4.-.-</ecNumber>
    </submittedName>
</protein>
<dbReference type="PANTHER" id="PTHR43685:SF10">
    <property type="entry name" value="LACTO-N-NEOTETRAOSE BIOSYNTHESIS GLYCOSYL TRANSFERASE LGTA"/>
    <property type="match status" value="1"/>
</dbReference>
<organism evidence="2">
    <name type="scientific">mine drainage metagenome</name>
    <dbReference type="NCBI Taxonomy" id="410659"/>
    <lineage>
        <taxon>unclassified sequences</taxon>
        <taxon>metagenomes</taxon>
        <taxon>ecological metagenomes</taxon>
    </lineage>
</organism>
<gene>
    <name evidence="2" type="primary">epsE_40</name>
    <name evidence="2" type="ORF">GALL_232060</name>
</gene>
<dbReference type="InterPro" id="IPR050834">
    <property type="entry name" value="Glycosyltransf_2"/>
</dbReference>